<keyword evidence="5 7" id="KW-1133">Transmembrane helix</keyword>
<dbReference type="EMBL" id="AP018827">
    <property type="protein sequence ID" value="BBF81433.1"/>
    <property type="molecule type" value="Genomic_DNA"/>
</dbReference>
<evidence type="ECO:0000256" key="5">
    <source>
        <dbReference type="ARBA" id="ARBA00022989"/>
    </source>
</evidence>
<feature type="transmembrane region" description="Helical" evidence="7">
    <location>
        <begin position="120"/>
        <end position="144"/>
    </location>
</feature>
<accession>A0A3G9G8A7</accession>
<feature type="transmembrane region" description="Helical" evidence="7">
    <location>
        <begin position="156"/>
        <end position="176"/>
    </location>
</feature>
<feature type="domain" description="ABC transmembrane type-1" evidence="8">
    <location>
        <begin position="85"/>
        <end position="277"/>
    </location>
</feature>
<dbReference type="PANTHER" id="PTHR43744:SF6">
    <property type="entry name" value="ABC TRANSPORTER PERMEASE PROTEIN YESQ-RELATED"/>
    <property type="match status" value="1"/>
</dbReference>
<comment type="subcellular location">
    <subcellularLocation>
        <location evidence="1 7">Cell membrane</location>
        <topology evidence="1 7">Multi-pass membrane protein</topology>
    </subcellularLocation>
</comment>
<evidence type="ECO:0000256" key="6">
    <source>
        <dbReference type="ARBA" id="ARBA00023136"/>
    </source>
</evidence>
<evidence type="ECO:0000313" key="9">
    <source>
        <dbReference type="EMBL" id="BBF81433.1"/>
    </source>
</evidence>
<organism evidence="9 10">
    <name type="scientific">Asticcacaulis excentricus</name>
    <dbReference type="NCBI Taxonomy" id="78587"/>
    <lineage>
        <taxon>Bacteria</taxon>
        <taxon>Pseudomonadati</taxon>
        <taxon>Pseudomonadota</taxon>
        <taxon>Alphaproteobacteria</taxon>
        <taxon>Caulobacterales</taxon>
        <taxon>Caulobacteraceae</taxon>
        <taxon>Asticcacaulis</taxon>
    </lineage>
</organism>
<dbReference type="SUPFAM" id="SSF161098">
    <property type="entry name" value="MetI-like"/>
    <property type="match status" value="1"/>
</dbReference>
<reference evidence="10" key="2">
    <citation type="journal article" date="2017" name="Plant Physiol. Biochem.">
        <title>Differential oxidative and antioxidative response of duckweed Lemna minor toward plant growth promoting/inhibiting bacteria.</title>
        <authorList>
            <person name="Ishizawa H."/>
            <person name="Kuroda M."/>
            <person name="Morikawa M."/>
            <person name="Ike M."/>
        </authorList>
    </citation>
    <scope>NUCLEOTIDE SEQUENCE [LARGE SCALE GENOMIC DNA]</scope>
    <source>
        <strain evidence="10">M6</strain>
    </source>
</reference>
<name>A0A3G9G8A7_9CAUL</name>
<protein>
    <submittedName>
        <fullName evidence="9">Putative sugar ABC transporter</fullName>
    </submittedName>
</protein>
<evidence type="ECO:0000256" key="7">
    <source>
        <dbReference type="RuleBase" id="RU363032"/>
    </source>
</evidence>
<evidence type="ECO:0000259" key="8">
    <source>
        <dbReference type="PROSITE" id="PS50928"/>
    </source>
</evidence>
<comment type="similarity">
    <text evidence="7">Belongs to the binding-protein-dependent transport system permease family.</text>
</comment>
<feature type="transmembrane region" description="Helical" evidence="7">
    <location>
        <begin position="91"/>
        <end position="111"/>
    </location>
</feature>
<evidence type="ECO:0000256" key="4">
    <source>
        <dbReference type="ARBA" id="ARBA00022692"/>
    </source>
</evidence>
<keyword evidence="3" id="KW-1003">Cell membrane</keyword>
<feature type="transmembrane region" description="Helical" evidence="7">
    <location>
        <begin position="197"/>
        <end position="220"/>
    </location>
</feature>
<evidence type="ECO:0000313" key="10">
    <source>
        <dbReference type="Proteomes" id="UP000278756"/>
    </source>
</evidence>
<dbReference type="GO" id="GO:0055085">
    <property type="term" value="P:transmembrane transport"/>
    <property type="evidence" value="ECO:0007669"/>
    <property type="project" value="InterPro"/>
</dbReference>
<evidence type="ECO:0000256" key="3">
    <source>
        <dbReference type="ARBA" id="ARBA00022475"/>
    </source>
</evidence>
<dbReference type="Proteomes" id="UP000278756">
    <property type="component" value="Chromosome 1"/>
</dbReference>
<keyword evidence="6 7" id="KW-0472">Membrane</keyword>
<evidence type="ECO:0000256" key="2">
    <source>
        <dbReference type="ARBA" id="ARBA00022448"/>
    </source>
</evidence>
<reference evidence="10" key="1">
    <citation type="journal article" date="2017" name="Biotechnol. Biofuels">
        <title>Evaluation of environmental bacterial communities as a factor affecting the growth of duckweed Lemna minor.</title>
        <authorList>
            <person name="Ishizawa H."/>
            <person name="Kuroda M."/>
            <person name="Morikawa M."/>
            <person name="Ike M."/>
        </authorList>
    </citation>
    <scope>NUCLEOTIDE SEQUENCE [LARGE SCALE GENOMIC DNA]</scope>
    <source>
        <strain evidence="10">M6</strain>
    </source>
</reference>
<dbReference type="Pfam" id="PF00528">
    <property type="entry name" value="BPD_transp_1"/>
    <property type="match status" value="1"/>
</dbReference>
<sequence length="292" mass="32641">MASSLNPADHGWRKHLPVINAFVRYGLLILVGFLMIYPLLWMIGGAFKNNAEIFSSVGFIPKNPTTDGFINGWKTSTEYTFATYLLNTMKIVVPKVIVTVISSVIVAYGFARFAIPGRKWLFALLMATVLLPKSVLLIPQYLMFREFGWLDTYLPLYAPQAFATEGFFVFMIIQFMRSLPLDMEEAAVMDGCNSFQVLTLIVCPVILPAIISVALFQFMWSMNDFIQPLIYLSSVEKYPVALALKMSIDVTEATSWNEILAMSTIALAPSLILFFLAQKYFVEGVTSGAVKG</sequence>
<dbReference type="InterPro" id="IPR000515">
    <property type="entry name" value="MetI-like"/>
</dbReference>
<keyword evidence="4 7" id="KW-0812">Transmembrane</keyword>
<dbReference type="PANTHER" id="PTHR43744">
    <property type="entry name" value="ABC TRANSPORTER PERMEASE PROTEIN MG189-RELATED-RELATED"/>
    <property type="match status" value="1"/>
</dbReference>
<feature type="transmembrane region" description="Helical" evidence="7">
    <location>
        <begin position="259"/>
        <end position="277"/>
    </location>
</feature>
<dbReference type="CDD" id="cd06261">
    <property type="entry name" value="TM_PBP2"/>
    <property type="match status" value="1"/>
</dbReference>
<gene>
    <name evidence="9" type="ORF">EM6_2032</name>
</gene>
<dbReference type="OrthoDB" id="9815445at2"/>
<keyword evidence="2 7" id="KW-0813">Transport</keyword>
<dbReference type="Gene3D" id="1.10.3720.10">
    <property type="entry name" value="MetI-like"/>
    <property type="match status" value="1"/>
</dbReference>
<dbReference type="AlphaFoldDB" id="A0A3G9G8A7"/>
<dbReference type="GO" id="GO:0005886">
    <property type="term" value="C:plasma membrane"/>
    <property type="evidence" value="ECO:0007669"/>
    <property type="project" value="UniProtKB-SubCell"/>
</dbReference>
<dbReference type="PROSITE" id="PS50928">
    <property type="entry name" value="ABC_TM1"/>
    <property type="match status" value="1"/>
</dbReference>
<proteinExistence type="inferred from homology"/>
<dbReference type="RefSeq" id="WP_126422518.1">
    <property type="nucleotide sequence ID" value="NZ_AP018827.1"/>
</dbReference>
<evidence type="ECO:0000256" key="1">
    <source>
        <dbReference type="ARBA" id="ARBA00004651"/>
    </source>
</evidence>
<dbReference type="InterPro" id="IPR035906">
    <property type="entry name" value="MetI-like_sf"/>
</dbReference>
<feature type="transmembrane region" description="Helical" evidence="7">
    <location>
        <begin position="21"/>
        <end position="43"/>
    </location>
</feature>